<reference evidence="2" key="1">
    <citation type="journal article" date="2014" name="Int. J. Syst. Evol. Microbiol.">
        <title>Complete genome sequence of Corynebacterium casei LMG S-19264T (=DSM 44701T), isolated from a smear-ripened cheese.</title>
        <authorList>
            <consortium name="US DOE Joint Genome Institute (JGI-PGF)"/>
            <person name="Walter F."/>
            <person name="Albersmeier A."/>
            <person name="Kalinowski J."/>
            <person name="Ruckert C."/>
        </authorList>
    </citation>
    <scope>NUCLEOTIDE SEQUENCE</scope>
    <source>
        <strain evidence="2">KCTC 32501</strain>
    </source>
</reference>
<evidence type="ECO:0000259" key="1">
    <source>
        <dbReference type="PROSITE" id="PS50943"/>
    </source>
</evidence>
<dbReference type="AlphaFoldDB" id="A0A8J3CPH1"/>
<organism evidence="2 3">
    <name type="scientific">Formosimonas limnophila</name>
    <dbReference type="NCBI Taxonomy" id="1384487"/>
    <lineage>
        <taxon>Bacteria</taxon>
        <taxon>Pseudomonadati</taxon>
        <taxon>Pseudomonadota</taxon>
        <taxon>Betaproteobacteria</taxon>
        <taxon>Burkholderiales</taxon>
        <taxon>Burkholderiaceae</taxon>
        <taxon>Formosimonas</taxon>
    </lineage>
</organism>
<dbReference type="SMART" id="SM00530">
    <property type="entry name" value="HTH_XRE"/>
    <property type="match status" value="1"/>
</dbReference>
<accession>A0A8J3CPH1</accession>
<name>A0A8J3CPH1_9BURK</name>
<evidence type="ECO:0000313" key="2">
    <source>
        <dbReference type="EMBL" id="GHA79448.1"/>
    </source>
</evidence>
<feature type="domain" description="HTH cro/C1-type" evidence="1">
    <location>
        <begin position="21"/>
        <end position="75"/>
    </location>
</feature>
<keyword evidence="3" id="KW-1185">Reference proteome</keyword>
<dbReference type="EMBL" id="BMZG01000015">
    <property type="protein sequence ID" value="GHA79448.1"/>
    <property type="molecule type" value="Genomic_DNA"/>
</dbReference>
<dbReference type="CDD" id="cd00093">
    <property type="entry name" value="HTH_XRE"/>
    <property type="match status" value="1"/>
</dbReference>
<dbReference type="Gene3D" id="1.10.260.40">
    <property type="entry name" value="lambda repressor-like DNA-binding domains"/>
    <property type="match status" value="1"/>
</dbReference>
<dbReference type="InterPro" id="IPR010982">
    <property type="entry name" value="Lambda_DNA-bd_dom_sf"/>
</dbReference>
<dbReference type="SUPFAM" id="SSF47413">
    <property type="entry name" value="lambda repressor-like DNA-binding domains"/>
    <property type="match status" value="1"/>
</dbReference>
<dbReference type="InterPro" id="IPR001387">
    <property type="entry name" value="Cro/C1-type_HTH"/>
</dbReference>
<dbReference type="RefSeq" id="WP_189493881.1">
    <property type="nucleotide sequence ID" value="NZ_BMZG01000015.1"/>
</dbReference>
<dbReference type="Proteomes" id="UP000614287">
    <property type="component" value="Unassembled WGS sequence"/>
</dbReference>
<protein>
    <recommendedName>
        <fullName evidence="1">HTH cro/C1-type domain-containing protein</fullName>
    </recommendedName>
</protein>
<proteinExistence type="predicted"/>
<dbReference type="GO" id="GO:0003677">
    <property type="term" value="F:DNA binding"/>
    <property type="evidence" value="ECO:0007669"/>
    <property type="project" value="InterPro"/>
</dbReference>
<dbReference type="Pfam" id="PF01381">
    <property type="entry name" value="HTH_3"/>
    <property type="match status" value="1"/>
</dbReference>
<sequence length="237" mass="25994">MAVIQKSIKQDRLFREVGKTLRAVRHHLKYSLDEVAVGTGLNKSKISEMETNQVPINLYAFDALSNFYGVSMDYLVGRSSEPSELRSAATYTKIFKDTLMGHLNAIAVMSASAIVNSREGAESALAYKAECERLIAAFNRFVELNPEFEDMRGGASLAAKIEQLRTQVNRHNHEEVKLKVSSNPSDWVRSIGVTKQALSQLDGGLSDNDLLIVSHALSKAANQSNGTGSLFEEVGSE</sequence>
<reference evidence="2" key="2">
    <citation type="submission" date="2020-09" db="EMBL/GenBank/DDBJ databases">
        <authorList>
            <person name="Sun Q."/>
            <person name="Kim S."/>
        </authorList>
    </citation>
    <scope>NUCLEOTIDE SEQUENCE</scope>
    <source>
        <strain evidence="2">KCTC 32501</strain>
    </source>
</reference>
<gene>
    <name evidence="2" type="ORF">GCM10009007_20540</name>
</gene>
<comment type="caution">
    <text evidence="2">The sequence shown here is derived from an EMBL/GenBank/DDBJ whole genome shotgun (WGS) entry which is preliminary data.</text>
</comment>
<evidence type="ECO:0000313" key="3">
    <source>
        <dbReference type="Proteomes" id="UP000614287"/>
    </source>
</evidence>
<dbReference type="PROSITE" id="PS50943">
    <property type="entry name" value="HTH_CROC1"/>
    <property type="match status" value="1"/>
</dbReference>